<dbReference type="STRING" id="1043003.A0A074WAG4"/>
<dbReference type="PANTHER" id="PTHR43662">
    <property type="match status" value="1"/>
</dbReference>
<dbReference type="HOGENOM" id="CLU_014722_3_1_1"/>
<feature type="domain" description="WSC" evidence="1">
    <location>
        <begin position="507"/>
        <end position="606"/>
    </location>
</feature>
<dbReference type="SMART" id="SM00321">
    <property type="entry name" value="WSC"/>
    <property type="match status" value="3"/>
</dbReference>
<feature type="domain" description="WSC" evidence="1">
    <location>
        <begin position="382"/>
        <end position="482"/>
    </location>
</feature>
<evidence type="ECO:0000313" key="2">
    <source>
        <dbReference type="EMBL" id="KEQ66917.1"/>
    </source>
</evidence>
<dbReference type="RefSeq" id="XP_040883940.1">
    <property type="nucleotide sequence ID" value="XM_041027551.1"/>
</dbReference>
<dbReference type="Proteomes" id="UP000030672">
    <property type="component" value="Unassembled WGS sequence"/>
</dbReference>
<accession>A0A074WAG4</accession>
<dbReference type="InterPro" id="IPR002889">
    <property type="entry name" value="WSC_carb-bd"/>
</dbReference>
<protein>
    <submittedName>
        <fullName evidence="2">WSC-domain-containing protein</fullName>
    </submittedName>
</protein>
<reference evidence="2 3" key="1">
    <citation type="journal article" date="2014" name="BMC Genomics">
        <title>Genome sequencing of four Aureobasidium pullulans varieties: biotechnological potential, stress tolerance, and description of new species.</title>
        <authorList>
            <person name="Gostin Ar C."/>
            <person name="Ohm R.A."/>
            <person name="Kogej T."/>
            <person name="Sonjak S."/>
            <person name="Turk M."/>
            <person name="Zajc J."/>
            <person name="Zalar P."/>
            <person name="Grube M."/>
            <person name="Sun H."/>
            <person name="Han J."/>
            <person name="Sharma A."/>
            <person name="Chiniquy J."/>
            <person name="Ngan C.Y."/>
            <person name="Lipzen A."/>
            <person name="Barry K."/>
            <person name="Grigoriev I.V."/>
            <person name="Gunde-Cimerman N."/>
        </authorList>
    </citation>
    <scope>NUCLEOTIDE SEQUENCE [LARGE SCALE GENOMIC DNA]</scope>
    <source>
        <strain evidence="2 3">CBS 110374</strain>
    </source>
</reference>
<feature type="domain" description="WSC" evidence="1">
    <location>
        <begin position="619"/>
        <end position="714"/>
    </location>
</feature>
<dbReference type="AlphaFoldDB" id="A0A074WAG4"/>
<dbReference type="Pfam" id="PF01822">
    <property type="entry name" value="WSC"/>
    <property type="match status" value="3"/>
</dbReference>
<name>A0A074WAG4_AURM1</name>
<evidence type="ECO:0000313" key="3">
    <source>
        <dbReference type="Proteomes" id="UP000030672"/>
    </source>
</evidence>
<proteinExistence type="predicted"/>
<dbReference type="Pfam" id="PF09362">
    <property type="entry name" value="DUF1996"/>
    <property type="match status" value="1"/>
</dbReference>
<dbReference type="GeneID" id="63920924"/>
<evidence type="ECO:0000259" key="1">
    <source>
        <dbReference type="PROSITE" id="PS51212"/>
    </source>
</evidence>
<organism evidence="2 3">
    <name type="scientific">Aureobasidium melanogenum (strain CBS 110374)</name>
    <name type="common">Aureobasidium pullulans var. melanogenum</name>
    <dbReference type="NCBI Taxonomy" id="1043003"/>
    <lineage>
        <taxon>Eukaryota</taxon>
        <taxon>Fungi</taxon>
        <taxon>Dikarya</taxon>
        <taxon>Ascomycota</taxon>
        <taxon>Pezizomycotina</taxon>
        <taxon>Dothideomycetes</taxon>
        <taxon>Dothideomycetidae</taxon>
        <taxon>Dothideales</taxon>
        <taxon>Saccotheciaceae</taxon>
        <taxon>Aureobasidium</taxon>
    </lineage>
</organism>
<dbReference type="PROSITE" id="PS51212">
    <property type="entry name" value="WSC"/>
    <property type="match status" value="3"/>
</dbReference>
<dbReference type="EMBL" id="KL584825">
    <property type="protein sequence ID" value="KEQ66917.1"/>
    <property type="molecule type" value="Genomic_DNA"/>
</dbReference>
<dbReference type="PANTHER" id="PTHR43662:SF3">
    <property type="entry name" value="DOMAIN PROTEIN, PUTATIVE (AFU_ORTHOLOGUE AFUA_6G11970)-RELATED"/>
    <property type="match status" value="1"/>
</dbReference>
<keyword evidence="3" id="KW-1185">Reference proteome</keyword>
<sequence length="716" mass="76415">MQLRNAVATLAIASIGGVDAFFRINCAKVQVGRIDPIVNPGALAAHCHTIVGGSNIGVNATFDSLFNSQCTSCEISADHSAYWTPNLYYQHTNGSFEEVPHGGSVVYYLGRGQAASNIISFPKGFQMLSGNKALRAANQSGMTWGNETYPNRPKSDAISFACLAEVLGPETPGLPADPRTCINGLRAQVHFQTCWNGKDLYKPDNSHVAHLSQIDNGVCPPDYPYMFPHLFLETNYAVAQVSNLDDGGRFVFSQGDATGYGFHGDFQNAWNDTALKSAINNCLVDGQDDSGTLDDCDVLHPFWNPNFSNNCPMQPPQIGERTEGMIDKLPGCVRVTTGPGAATAADMECAAGVPQASITSTVDSTPQPTYTPSAGTLFGNKFNKIVGCGNDSYVNNGFRSLNAAYTTFPGLTVEYCQTYCTKRGYRYSGVENGNQCYCDLAINPSTIITDQTNFLAGCNIVCPGNRTELCGGAFYMSIYNNTDPSFKPTTNMANSVIQLTYPVAPFNSTYVGCATEANGARTLNGTSLVDANMTLSKCASLAASNNAAFYGLENNDECYTGNGLASGGKIIDTTTNYTQSSCYGRCAGNFSQICGGRGVLSVYSNPLYKPVQVVPSVGKYQSKGCLKEPTSGTRALTGASTTDPLMTVEKCVKFCLGKRFKYAGIEYGQQCYCGSGITQGAVATKCDTSSLMTCPGNQFEFCGAGNLLNLYYTSVI</sequence>
<gene>
    <name evidence="2" type="ORF">M437DRAFT_81387</name>
</gene>
<dbReference type="InterPro" id="IPR018535">
    <property type="entry name" value="DUF1996"/>
</dbReference>